<protein>
    <submittedName>
        <fullName evidence="2">Aldo/keto reductase</fullName>
    </submittedName>
</protein>
<dbReference type="SUPFAM" id="SSF51430">
    <property type="entry name" value="NAD(P)-linked oxidoreductase"/>
    <property type="match status" value="1"/>
</dbReference>
<dbReference type="AlphaFoldDB" id="A0A3P1SGL4"/>
<dbReference type="OrthoDB" id="9768793at2"/>
<dbReference type="Gene3D" id="3.20.20.100">
    <property type="entry name" value="NADP-dependent oxidoreductase domain"/>
    <property type="match status" value="1"/>
</dbReference>
<keyword evidence="3" id="KW-1185">Reference proteome</keyword>
<dbReference type="EMBL" id="RQZF01000001">
    <property type="protein sequence ID" value="RRC96146.1"/>
    <property type="molecule type" value="Genomic_DNA"/>
</dbReference>
<dbReference type="GO" id="GO:0005829">
    <property type="term" value="C:cytosol"/>
    <property type="evidence" value="ECO:0007669"/>
    <property type="project" value="TreeGrafter"/>
</dbReference>
<dbReference type="Pfam" id="PF00248">
    <property type="entry name" value="Aldo_ket_red"/>
    <property type="match status" value="1"/>
</dbReference>
<dbReference type="PANTHER" id="PTHR43364:SF18">
    <property type="entry name" value="OXIDOREDUCTASE"/>
    <property type="match status" value="1"/>
</dbReference>
<gene>
    <name evidence="2" type="ORF">EII11_00255</name>
</gene>
<dbReference type="InterPro" id="IPR036812">
    <property type="entry name" value="NAD(P)_OxRdtase_dom_sf"/>
</dbReference>
<feature type="domain" description="NADP-dependent oxidoreductase" evidence="1">
    <location>
        <begin position="16"/>
        <end position="299"/>
    </location>
</feature>
<dbReference type="InterPro" id="IPR023210">
    <property type="entry name" value="NADP_OxRdtase_dom"/>
</dbReference>
<dbReference type="InterPro" id="IPR050523">
    <property type="entry name" value="AKR_Detox_Biosynth"/>
</dbReference>
<dbReference type="RefSeq" id="WP_124867439.1">
    <property type="nucleotide sequence ID" value="NZ_RQZF01000001.1"/>
</dbReference>
<dbReference type="Proteomes" id="UP000280444">
    <property type="component" value="Unassembled WGS sequence"/>
</dbReference>
<organism evidence="2 3">
    <name type="scientific">Schaalia canis</name>
    <dbReference type="NCBI Taxonomy" id="100469"/>
    <lineage>
        <taxon>Bacteria</taxon>
        <taxon>Bacillati</taxon>
        <taxon>Actinomycetota</taxon>
        <taxon>Actinomycetes</taxon>
        <taxon>Actinomycetales</taxon>
        <taxon>Actinomycetaceae</taxon>
        <taxon>Schaalia</taxon>
    </lineage>
</organism>
<name>A0A3P1SGL4_9ACTO</name>
<evidence type="ECO:0000313" key="3">
    <source>
        <dbReference type="Proteomes" id="UP000280444"/>
    </source>
</evidence>
<evidence type="ECO:0000313" key="2">
    <source>
        <dbReference type="EMBL" id="RRC96146.1"/>
    </source>
</evidence>
<accession>A0A3P1SGL4</accession>
<sequence length="313" mass="33192">MDSRRCGYSGLFVSNLGLGTLLWGRDTQENEAIDMLAAFVDAGGTLVEVSTSYGDGAALETLAIALKEVERSRIVIALREGLSPVHSDVSSPAASRASLLRAVDTARRVLDTPYLDLLVTGPDHVTPLKETVDTAVALHERGTVHYLGMSHRGLWDTAWACGYVNGAGKAPLTACEEDVSLLTYPRGASLIHLSQKEGLGLLAHSPLAGGVLTGKYRHSTPPDSRAASAHLHHLVEWALSGEHLGIVEAVVRAAEGLGRTPLDVAVAWVRDLAGVSSTIVGPRTLRQLEQILGGSTEPLPGQIRQVLTEIATR</sequence>
<reference evidence="2 3" key="1">
    <citation type="submission" date="2018-11" db="EMBL/GenBank/DDBJ databases">
        <title>Genomes From Bacteria Associated with the Canine Oral Cavity: a Test Case for Automated Genome-Based Taxonomic Assignment.</title>
        <authorList>
            <person name="Coil D.A."/>
            <person name="Jospin G."/>
            <person name="Darling A.E."/>
            <person name="Wallis C."/>
            <person name="Davis I.J."/>
            <person name="Harris S."/>
            <person name="Eisen J.A."/>
            <person name="Holcombe L.J."/>
            <person name="O'Flynn C."/>
        </authorList>
    </citation>
    <scope>NUCLEOTIDE SEQUENCE [LARGE SCALE GENOMIC DNA]</scope>
    <source>
        <strain evidence="2 3">OH770</strain>
    </source>
</reference>
<comment type="caution">
    <text evidence="2">The sequence shown here is derived from an EMBL/GenBank/DDBJ whole genome shotgun (WGS) entry which is preliminary data.</text>
</comment>
<dbReference type="PANTHER" id="PTHR43364">
    <property type="entry name" value="NADH-SPECIFIC METHYLGLYOXAL REDUCTASE-RELATED"/>
    <property type="match status" value="1"/>
</dbReference>
<evidence type="ECO:0000259" key="1">
    <source>
        <dbReference type="Pfam" id="PF00248"/>
    </source>
</evidence>
<proteinExistence type="predicted"/>